<name>A0ABV5HLT1_9VIBR</name>
<dbReference type="PANTHER" id="PTHR46847">
    <property type="entry name" value="D-ALLOSE-BINDING PERIPLASMIC PROTEIN-RELATED"/>
    <property type="match status" value="1"/>
</dbReference>
<dbReference type="InterPro" id="IPR028082">
    <property type="entry name" value="Peripla_BP_I"/>
</dbReference>
<gene>
    <name evidence="6" type="ORF">ACFFUV_06085</name>
</gene>
<dbReference type="Proteomes" id="UP001589645">
    <property type="component" value="Unassembled WGS sequence"/>
</dbReference>
<evidence type="ECO:0000259" key="5">
    <source>
        <dbReference type="Pfam" id="PF13407"/>
    </source>
</evidence>
<protein>
    <recommendedName>
        <fullName evidence="3">Autoinducer 2-binding periplasmic protein LuxP</fullName>
    </recommendedName>
</protein>
<dbReference type="PANTHER" id="PTHR46847:SF1">
    <property type="entry name" value="D-ALLOSE-BINDING PERIPLASMIC PROTEIN-RELATED"/>
    <property type="match status" value="1"/>
</dbReference>
<dbReference type="EMBL" id="JBHMEP010000001">
    <property type="protein sequence ID" value="MFB9134541.1"/>
    <property type="molecule type" value="Genomic_DNA"/>
</dbReference>
<dbReference type="SUPFAM" id="SSF53822">
    <property type="entry name" value="Periplasmic binding protein-like I"/>
    <property type="match status" value="1"/>
</dbReference>
<dbReference type="InterPro" id="IPR025997">
    <property type="entry name" value="SBP_2_dom"/>
</dbReference>
<evidence type="ECO:0000313" key="6">
    <source>
        <dbReference type="EMBL" id="MFB9134541.1"/>
    </source>
</evidence>
<evidence type="ECO:0000256" key="3">
    <source>
        <dbReference type="ARBA" id="ARBA00022181"/>
    </source>
</evidence>
<comment type="caution">
    <text evidence="6">The sequence shown here is derived from an EMBL/GenBank/DDBJ whole genome shotgun (WGS) entry which is preliminary data.</text>
</comment>
<sequence length="313" mass="34606">MKRDFLHLASIVRSVLVVLGGLLFSLHVHAKFIAVSVSAEDNFRNLITASIEATVDRRGDEIYIDSASGDFDIQYKQVQRYVDVGADAIIVLSAGNQEQNLKLLEFAKQVPMVFVNVEPLKDLNALPDNSVYVGSNEEQSGTMEMEELARLAGYEGNVALLIGEPNHPAAKVRTQDVKNVLAKYPNMNLVKSETANWQRNQAYKLVTEWVKEGVDFKVLVANNDEMILGGIMALKDAGQNPKPYLTGGIDATADALLEMQAGNLDVTVLQDAESQGVSAVEAAYRLMNGTQREKTVWIPFRLVTPENYQQFMK</sequence>
<accession>A0ABV5HLT1</accession>
<evidence type="ECO:0000256" key="4">
    <source>
        <dbReference type="ARBA" id="ARBA00022729"/>
    </source>
</evidence>
<dbReference type="RefSeq" id="WP_390190494.1">
    <property type="nucleotide sequence ID" value="NZ_JBHMEP010000001.1"/>
</dbReference>
<comment type="subcellular location">
    <subcellularLocation>
        <location evidence="1">Cell envelope</location>
    </subcellularLocation>
</comment>
<evidence type="ECO:0000256" key="1">
    <source>
        <dbReference type="ARBA" id="ARBA00004196"/>
    </source>
</evidence>
<evidence type="ECO:0000256" key="2">
    <source>
        <dbReference type="ARBA" id="ARBA00007639"/>
    </source>
</evidence>
<dbReference type="Gene3D" id="3.40.50.2300">
    <property type="match status" value="2"/>
</dbReference>
<reference evidence="6 7" key="1">
    <citation type="submission" date="2024-09" db="EMBL/GenBank/DDBJ databases">
        <authorList>
            <person name="Sun Q."/>
            <person name="Mori K."/>
        </authorList>
    </citation>
    <scope>NUCLEOTIDE SEQUENCE [LARGE SCALE GENOMIC DNA]</scope>
    <source>
        <strain evidence="6 7">CECT 8064</strain>
    </source>
</reference>
<proteinExistence type="inferred from homology"/>
<comment type="similarity">
    <text evidence="2">Belongs to the bacterial solute-binding protein 2 family.</text>
</comment>
<keyword evidence="4" id="KW-0732">Signal</keyword>
<keyword evidence="7" id="KW-1185">Reference proteome</keyword>
<organism evidence="6 7">
    <name type="scientific">Vibrio olivae</name>
    <dbReference type="NCBI Taxonomy" id="1243002"/>
    <lineage>
        <taxon>Bacteria</taxon>
        <taxon>Pseudomonadati</taxon>
        <taxon>Pseudomonadota</taxon>
        <taxon>Gammaproteobacteria</taxon>
        <taxon>Vibrionales</taxon>
        <taxon>Vibrionaceae</taxon>
        <taxon>Vibrio</taxon>
    </lineage>
</organism>
<evidence type="ECO:0000313" key="7">
    <source>
        <dbReference type="Proteomes" id="UP001589645"/>
    </source>
</evidence>
<feature type="domain" description="Periplasmic binding protein" evidence="5">
    <location>
        <begin position="33"/>
        <end position="290"/>
    </location>
</feature>
<dbReference type="Pfam" id="PF13407">
    <property type="entry name" value="Peripla_BP_4"/>
    <property type="match status" value="1"/>
</dbReference>